<proteinExistence type="predicted"/>
<feature type="region of interest" description="Disordered" evidence="1">
    <location>
        <begin position="67"/>
        <end position="89"/>
    </location>
</feature>
<evidence type="ECO:0000256" key="1">
    <source>
        <dbReference type="SAM" id="MobiDB-lite"/>
    </source>
</evidence>
<feature type="compositionally biased region" description="Acidic residues" evidence="1">
    <location>
        <begin position="108"/>
        <end position="117"/>
    </location>
</feature>
<gene>
    <name evidence="2" type="ORF">JOF45_000746</name>
</gene>
<protein>
    <submittedName>
        <fullName evidence="2">Uncharacterized protein</fullName>
    </submittedName>
</protein>
<sequence length="223" mass="23847">MTHRSAKQQAQINNRDDGGKWQQKTHSDVDDTAGVLGVEAAGAEVPGYTSRGAQALQRLGASKPGIAAVEAAEHEPAEASSEDLGNMRSGLAGTFKQDVAMSYNDGAFSEDGEMPEQEMDHHELELSEDSSARLDDLTGDFMSNNYADLKAFAAATDQDMHDLGADTYLSGSGGGVGFRDRINPLHTEDRQVAERLDEAASETFRTAFENSEIGDDGKLHIPG</sequence>
<dbReference type="EMBL" id="JAGINX010000001">
    <property type="protein sequence ID" value="MBP2317727.1"/>
    <property type="molecule type" value="Genomic_DNA"/>
</dbReference>
<evidence type="ECO:0000313" key="3">
    <source>
        <dbReference type="Proteomes" id="UP001519331"/>
    </source>
</evidence>
<feature type="region of interest" description="Disordered" evidence="1">
    <location>
        <begin position="105"/>
        <end position="128"/>
    </location>
</feature>
<reference evidence="2 3" key="1">
    <citation type="submission" date="2021-03" db="EMBL/GenBank/DDBJ databases">
        <title>Sequencing the genomes of 1000 actinobacteria strains.</title>
        <authorList>
            <person name="Klenk H.-P."/>
        </authorList>
    </citation>
    <scope>NUCLEOTIDE SEQUENCE [LARGE SCALE GENOMIC DNA]</scope>
    <source>
        <strain evidence="2 3">DSM 12544</strain>
    </source>
</reference>
<dbReference type="Proteomes" id="UP001519331">
    <property type="component" value="Unassembled WGS sequence"/>
</dbReference>
<organism evidence="2 3">
    <name type="scientific">Nesterenkonia lacusekhoensis</name>
    <dbReference type="NCBI Taxonomy" id="150832"/>
    <lineage>
        <taxon>Bacteria</taxon>
        <taxon>Bacillati</taxon>
        <taxon>Actinomycetota</taxon>
        <taxon>Actinomycetes</taxon>
        <taxon>Micrococcales</taxon>
        <taxon>Micrococcaceae</taxon>
        <taxon>Nesterenkonia</taxon>
    </lineage>
</organism>
<dbReference type="RefSeq" id="WP_210048011.1">
    <property type="nucleotide sequence ID" value="NZ_JAGINX010000001.1"/>
</dbReference>
<evidence type="ECO:0000313" key="2">
    <source>
        <dbReference type="EMBL" id="MBP2317727.1"/>
    </source>
</evidence>
<accession>A0ABS4SZW7</accession>
<keyword evidence="3" id="KW-1185">Reference proteome</keyword>
<feature type="region of interest" description="Disordered" evidence="1">
    <location>
        <begin position="1"/>
        <end position="35"/>
    </location>
</feature>
<feature type="compositionally biased region" description="Basic and acidic residues" evidence="1">
    <location>
        <begin position="118"/>
        <end position="128"/>
    </location>
</feature>
<feature type="compositionally biased region" description="Basic and acidic residues" evidence="1">
    <location>
        <begin position="14"/>
        <end position="29"/>
    </location>
</feature>
<name>A0ABS4SZW7_9MICC</name>
<comment type="caution">
    <text evidence="2">The sequence shown here is derived from an EMBL/GenBank/DDBJ whole genome shotgun (WGS) entry which is preliminary data.</text>
</comment>